<protein>
    <submittedName>
        <fullName evidence="1">Uncharacterized protein</fullName>
    </submittedName>
</protein>
<dbReference type="RefSeq" id="WP_013216026.1">
    <property type="nucleotide sequence ID" value="NC_014313.1"/>
</dbReference>
<organism evidence="1 2">
    <name type="scientific">Hyphomicrobium denitrificans (strain ATCC 51888 / DSM 1869 / NCIMB 11706 / TK 0415)</name>
    <dbReference type="NCBI Taxonomy" id="582899"/>
    <lineage>
        <taxon>Bacteria</taxon>
        <taxon>Pseudomonadati</taxon>
        <taxon>Pseudomonadota</taxon>
        <taxon>Alphaproteobacteria</taxon>
        <taxon>Hyphomicrobiales</taxon>
        <taxon>Hyphomicrobiaceae</taxon>
        <taxon>Hyphomicrobium</taxon>
    </lineage>
</organism>
<dbReference type="EMBL" id="CP002083">
    <property type="protein sequence ID" value="ADJ23867.1"/>
    <property type="molecule type" value="Genomic_DNA"/>
</dbReference>
<dbReference type="Proteomes" id="UP000002033">
    <property type="component" value="Chromosome"/>
</dbReference>
<dbReference type="eggNOG" id="ENOG5032RPY">
    <property type="taxonomic scope" value="Bacteria"/>
</dbReference>
<gene>
    <name evidence="1" type="ordered locus">Hden_2067</name>
</gene>
<keyword evidence="2" id="KW-1185">Reference proteome</keyword>
<dbReference type="AlphaFoldDB" id="D8JPY3"/>
<accession>D8JPY3</accession>
<name>D8JPY3_HYPDA</name>
<sequence>MMRRLRPWVMLPTGWIAQGGLKAFRWRKGEGASSVGALMVLIVIAQQADKATGIAELTYDELTAATGLSRSKVAEGLARLGAQKLICKVGTERSQYLLADYDLYQGWGKLPASRLYTNERVWAFDNFRLRQPAELDALKLYLLFVALRDDASNLTRVSYEKITDYSGVAKNNIKRALSLLAVEGLLHVERVASSRSEYGIVNAYRLTFLDTRNHMGTKGRSDLPLGAADDVTF</sequence>
<dbReference type="HOGENOM" id="CLU_094170_0_0_5"/>
<proteinExistence type="predicted"/>
<evidence type="ECO:0000313" key="1">
    <source>
        <dbReference type="EMBL" id="ADJ23867.1"/>
    </source>
</evidence>
<evidence type="ECO:0000313" key="2">
    <source>
        <dbReference type="Proteomes" id="UP000002033"/>
    </source>
</evidence>
<reference evidence="2" key="1">
    <citation type="journal article" date="2011" name="J. Bacteriol.">
        <title>Genome sequences of eight morphologically diverse alphaproteobacteria.</title>
        <authorList>
            <consortium name="US DOE Joint Genome Institute"/>
            <person name="Brown P.J."/>
            <person name="Kysela D.T."/>
            <person name="Buechlein A."/>
            <person name="Hemmerich C."/>
            <person name="Brun Y.V."/>
        </authorList>
    </citation>
    <scope>NUCLEOTIDE SEQUENCE [LARGE SCALE GENOMIC DNA]</scope>
    <source>
        <strain evidence="2">ATCC 51888 / DSM 1869 / NCIB 11706 / TK 0415</strain>
    </source>
</reference>
<dbReference type="KEGG" id="hdn:Hden_2067"/>